<proteinExistence type="predicted"/>
<evidence type="ECO:0000313" key="2">
    <source>
        <dbReference type="Proteomes" id="UP001327027"/>
    </source>
</evidence>
<accession>A0ABU5ZTG1</accession>
<dbReference type="RefSeq" id="WP_324178593.1">
    <property type="nucleotide sequence ID" value="NZ_BAABAW010000003.1"/>
</dbReference>
<evidence type="ECO:0000313" key="1">
    <source>
        <dbReference type="EMBL" id="MEB3344551.1"/>
    </source>
</evidence>
<reference evidence="1 2" key="1">
    <citation type="journal article" date="2013" name="Int. J. Syst. Evol. Microbiol.">
        <title>Aquimarina gracilis sp. nov., isolated from the gut microflora of a mussel, Mytilus coruscus, and emended description of Aquimarina spongiae.</title>
        <authorList>
            <person name="Park S.C."/>
            <person name="Choe H.N."/>
            <person name="Baik K.S."/>
            <person name="Seong C.N."/>
        </authorList>
    </citation>
    <scope>NUCLEOTIDE SEQUENCE [LARGE SCALE GENOMIC DNA]</scope>
    <source>
        <strain evidence="1 2">PSC32</strain>
    </source>
</reference>
<dbReference type="EMBL" id="JAYKLX010000002">
    <property type="protein sequence ID" value="MEB3344551.1"/>
    <property type="molecule type" value="Genomic_DNA"/>
</dbReference>
<sequence length="146" mass="16957">MEVKAKVIPGYGAASGRNNDERYSKGTISTQSEHFRQRGLDLSSYFMGTLNVDISPYTYSIKTPKFFFKNINWSKYISPENFYFFDIELIFGDKSYFGLVYMPDPATKQEHKQLATTLELILPKIENLEYGAEVYLRLEDSQLKMM</sequence>
<gene>
    <name evidence="1" type="ORF">U6A24_03710</name>
</gene>
<keyword evidence="2" id="KW-1185">Reference proteome</keyword>
<dbReference type="Proteomes" id="UP001327027">
    <property type="component" value="Unassembled WGS sequence"/>
</dbReference>
<protein>
    <submittedName>
        <fullName evidence="1">Uncharacterized protein</fullName>
    </submittedName>
</protein>
<name>A0ABU5ZTG1_9FLAO</name>
<comment type="caution">
    <text evidence="1">The sequence shown here is derived from an EMBL/GenBank/DDBJ whole genome shotgun (WGS) entry which is preliminary data.</text>
</comment>
<organism evidence="1 2">
    <name type="scientific">Aquimarina gracilis</name>
    <dbReference type="NCBI Taxonomy" id="874422"/>
    <lineage>
        <taxon>Bacteria</taxon>
        <taxon>Pseudomonadati</taxon>
        <taxon>Bacteroidota</taxon>
        <taxon>Flavobacteriia</taxon>
        <taxon>Flavobacteriales</taxon>
        <taxon>Flavobacteriaceae</taxon>
        <taxon>Aquimarina</taxon>
    </lineage>
</organism>